<keyword evidence="2" id="KW-0804">Transcription</keyword>
<feature type="region of interest" description="Disordered" evidence="4">
    <location>
        <begin position="68"/>
        <end position="87"/>
    </location>
</feature>
<dbReference type="Proteomes" id="UP000722791">
    <property type="component" value="Unassembled WGS sequence"/>
</dbReference>
<dbReference type="EMBL" id="BNCQ01000027">
    <property type="protein sequence ID" value="GIM08338.1"/>
    <property type="molecule type" value="Genomic_DNA"/>
</dbReference>
<dbReference type="GO" id="GO:0006353">
    <property type="term" value="P:DNA-templated transcription termination"/>
    <property type="evidence" value="ECO:0007669"/>
    <property type="project" value="UniProtKB-KW"/>
</dbReference>
<keyword evidence="2" id="KW-0805">Transcription regulation</keyword>
<protein>
    <submittedName>
        <fullName evidence="5">Uncharacterized protein</fullName>
    </submittedName>
</protein>
<reference evidence="5" key="1">
    <citation type="journal article" date="2021" name="Proc. Natl. Acad. Sci. U.S.A.">
        <title>Three genomes in the algal genus Volvox reveal the fate of a haploid sex-determining region after a transition to homothallism.</title>
        <authorList>
            <person name="Yamamoto K."/>
            <person name="Hamaji T."/>
            <person name="Kawai-Toyooka H."/>
            <person name="Matsuzaki R."/>
            <person name="Takahashi F."/>
            <person name="Nishimura Y."/>
            <person name="Kawachi M."/>
            <person name="Noguchi H."/>
            <person name="Minakuchi Y."/>
            <person name="Umen J.G."/>
            <person name="Toyoda A."/>
            <person name="Nozaki H."/>
        </authorList>
    </citation>
    <scope>NUCLEOTIDE SEQUENCE</scope>
    <source>
        <strain evidence="5">NIES-3785</strain>
    </source>
</reference>
<accession>A0A8J4GJB6</accession>
<keyword evidence="2" id="KW-0806">Transcription termination</keyword>
<organism evidence="5 6">
    <name type="scientific">Volvox reticuliferus</name>
    <dbReference type="NCBI Taxonomy" id="1737510"/>
    <lineage>
        <taxon>Eukaryota</taxon>
        <taxon>Viridiplantae</taxon>
        <taxon>Chlorophyta</taxon>
        <taxon>core chlorophytes</taxon>
        <taxon>Chlorophyceae</taxon>
        <taxon>CS clade</taxon>
        <taxon>Chlamydomonadales</taxon>
        <taxon>Volvocaceae</taxon>
        <taxon>Volvox</taxon>
    </lineage>
</organism>
<dbReference type="Pfam" id="PF02536">
    <property type="entry name" value="mTERF"/>
    <property type="match status" value="1"/>
</dbReference>
<dbReference type="Gene3D" id="1.25.70.10">
    <property type="entry name" value="Transcription termination factor 3, mitochondrial"/>
    <property type="match status" value="1"/>
</dbReference>
<dbReference type="InterPro" id="IPR038538">
    <property type="entry name" value="MTERF_sf"/>
</dbReference>
<evidence type="ECO:0000313" key="6">
    <source>
        <dbReference type="Proteomes" id="UP000722791"/>
    </source>
</evidence>
<proteinExistence type="inferred from homology"/>
<feature type="region of interest" description="Disordered" evidence="4">
    <location>
        <begin position="1"/>
        <end position="27"/>
    </location>
</feature>
<evidence type="ECO:0000256" key="2">
    <source>
        <dbReference type="ARBA" id="ARBA00022472"/>
    </source>
</evidence>
<sequence>GEEASEVEAEAPLSPLPRPRPYSLSGGSFVVKRRAQYSDTLKRTARQAALDKNAEKLGSGTSTAVAVATAAASSEAEEGEAEPRGEYNSAAEIVNDMYEQIMGVRLPERAMYGRRAEALASLTSSRVKEQTKSWIEACGKEYALAFHAREPLLLTTPAPTMLLSLEHLSRVFGLPPDECVQLALRNPSFIGLPHAQLQSTVNAVSEVLDIGLQEAGKVVMKCPGLAVRQPEFPVARRVELLGALLPVSKDKLRQMVRQRPQLLSKSPQSLASFMISVSTTLSMPLFDVSLMIAGCPGVTGVSISRLGSRWAALQRLTAQLPQWREQLAAISPPALGRCLVANESALERLKVVVNRGSFDDPELCSFKKVLTMSAVRFEALIRNPRHHLSPESLPLVTGSPLANADIGASVAAMVGASASAPLAPMVSVTADGAAPSVR</sequence>
<dbReference type="GO" id="GO:0003676">
    <property type="term" value="F:nucleic acid binding"/>
    <property type="evidence" value="ECO:0007669"/>
    <property type="project" value="InterPro"/>
</dbReference>
<evidence type="ECO:0000256" key="3">
    <source>
        <dbReference type="ARBA" id="ARBA00022946"/>
    </source>
</evidence>
<keyword evidence="3" id="KW-0809">Transit peptide</keyword>
<evidence type="ECO:0000256" key="4">
    <source>
        <dbReference type="SAM" id="MobiDB-lite"/>
    </source>
</evidence>
<comment type="caution">
    <text evidence="5">The sequence shown here is derived from an EMBL/GenBank/DDBJ whole genome shotgun (WGS) entry which is preliminary data.</text>
</comment>
<comment type="similarity">
    <text evidence="1">Belongs to the mTERF family.</text>
</comment>
<gene>
    <name evidence="5" type="ORF">Vretimale_12374</name>
</gene>
<evidence type="ECO:0000256" key="1">
    <source>
        <dbReference type="ARBA" id="ARBA00007692"/>
    </source>
</evidence>
<evidence type="ECO:0000313" key="5">
    <source>
        <dbReference type="EMBL" id="GIM08338.1"/>
    </source>
</evidence>
<feature type="non-terminal residue" evidence="5">
    <location>
        <position position="438"/>
    </location>
</feature>
<dbReference type="InterPro" id="IPR003690">
    <property type="entry name" value="MTERF"/>
</dbReference>
<dbReference type="AlphaFoldDB" id="A0A8J4GJB6"/>
<name>A0A8J4GJB6_9CHLO</name>